<gene>
    <name evidence="2" type="ORF">MNBD_GAMMA04-1278</name>
</gene>
<dbReference type="InterPro" id="IPR018640">
    <property type="entry name" value="DUF2063"/>
</dbReference>
<protein>
    <recommendedName>
        <fullName evidence="1">Putative DNA-binding domain-containing protein</fullName>
    </recommendedName>
</protein>
<sequence length="148" mass="17186">MPNNSSPPSLPYFQRLQQQFAAHIRDPQNTAYAPEGELPIESRRLIAYQELFFNNIKSFFSQIFPVCAEILGEERWLDILREYLVKHDAHTPLFHELGQEFLLFLDSEFVPKENDPAFLLELAHYEWVELALSVSTEVHFEGGALFST</sequence>
<organism evidence="2">
    <name type="scientific">hydrothermal vent metagenome</name>
    <dbReference type="NCBI Taxonomy" id="652676"/>
    <lineage>
        <taxon>unclassified sequences</taxon>
        <taxon>metagenomes</taxon>
        <taxon>ecological metagenomes</taxon>
    </lineage>
</organism>
<feature type="domain" description="Putative DNA-binding" evidence="1">
    <location>
        <begin position="16"/>
        <end position="105"/>
    </location>
</feature>
<dbReference type="AlphaFoldDB" id="A0A3B0W3F7"/>
<dbReference type="Pfam" id="PF09836">
    <property type="entry name" value="DUF2063"/>
    <property type="match status" value="1"/>
</dbReference>
<name>A0A3B0W3F7_9ZZZZ</name>
<feature type="non-terminal residue" evidence="2">
    <location>
        <position position="148"/>
    </location>
</feature>
<accession>A0A3B0W3F7</accession>
<dbReference type="Gene3D" id="1.10.150.690">
    <property type="entry name" value="DUF2063"/>
    <property type="match status" value="1"/>
</dbReference>
<dbReference type="InterPro" id="IPR044922">
    <property type="entry name" value="DUF2063_N_sf"/>
</dbReference>
<evidence type="ECO:0000313" key="2">
    <source>
        <dbReference type="EMBL" id="VAW49801.1"/>
    </source>
</evidence>
<dbReference type="EMBL" id="UOFB01000391">
    <property type="protein sequence ID" value="VAW49801.1"/>
    <property type="molecule type" value="Genomic_DNA"/>
</dbReference>
<proteinExistence type="predicted"/>
<reference evidence="2" key="1">
    <citation type="submission" date="2018-06" db="EMBL/GenBank/DDBJ databases">
        <authorList>
            <person name="Zhirakovskaya E."/>
        </authorList>
    </citation>
    <scope>NUCLEOTIDE SEQUENCE</scope>
</reference>
<evidence type="ECO:0000259" key="1">
    <source>
        <dbReference type="Pfam" id="PF09836"/>
    </source>
</evidence>